<sequence>MLSHALRLANLHSSPFLAILQSAAGRAWTKTNPGRVVRYSTVNVHSEDVDRLGESSGCVNVEISEDSLDAEVSADTLVHTNRNSPHLKGDRKEPDPNAHFSLPPIPSYLRRDGSLMLDSAPQHGRSSSRRRRITPNNFSSVNPTGLISTGDDTPWIDHAGTGATLSATSWHWTPCTPRGLCEGLLRILHNDPPPSLSELLHYHASYGPLQSVKSYNLLISVALWHNQWGVARKLLNRMEFANILPDVETRKLRVRLLIRTGSWLRAWRQECSLSENEGSPLPFRVWAEFFGTAKHHGFRRSEIITTPGGEFSSRAIPVPRSETEDPDSHLNRIRLLLQYLPDVRANQVHKVPARIIYSVVNATLSHGHTEYARELTERYFRALPPVLVDAQLRHCMEIIHLHILRVQKRGLSKYYGSLWVLRRYLPMHSQFRPTPKTVLCILNTLQGTKRAGSLALRVAESFKKRWGPDVIDTQVRRRIASLALKEGRLDIAQAQTTCQSTSVFRQQFRPIKLRRRKLMGRRTPNLPRIRVIYSGRNKERQRQRLLRRRVWQRTRTKPLLKPPASQQQANIATPFVESVGLSSRDHHSR</sequence>
<comment type="caution">
    <text evidence="2">The sequence shown here is derived from an EMBL/GenBank/DDBJ whole genome shotgun (WGS) entry which is preliminary data.</text>
</comment>
<evidence type="ECO:0000313" key="3">
    <source>
        <dbReference type="Proteomes" id="UP001385951"/>
    </source>
</evidence>
<feature type="region of interest" description="Disordered" evidence="1">
    <location>
        <begin position="80"/>
        <end position="104"/>
    </location>
</feature>
<evidence type="ECO:0000313" key="2">
    <source>
        <dbReference type="EMBL" id="KAK7694957.1"/>
    </source>
</evidence>
<feature type="compositionally biased region" description="Polar residues" evidence="1">
    <location>
        <begin position="134"/>
        <end position="144"/>
    </location>
</feature>
<feature type="region of interest" description="Disordered" evidence="1">
    <location>
        <begin position="559"/>
        <end position="589"/>
    </location>
</feature>
<evidence type="ECO:0000256" key="1">
    <source>
        <dbReference type="SAM" id="MobiDB-lite"/>
    </source>
</evidence>
<protein>
    <recommendedName>
        <fullName evidence="4">Pentatricopeptide repeat domain-containing protein</fullName>
    </recommendedName>
</protein>
<reference evidence="2 3" key="1">
    <citation type="submission" date="2022-09" db="EMBL/GenBank/DDBJ databases">
        <authorList>
            <person name="Palmer J.M."/>
        </authorList>
    </citation>
    <scope>NUCLEOTIDE SEQUENCE [LARGE SCALE GENOMIC DNA]</scope>
    <source>
        <strain evidence="2 3">DSM 7382</strain>
    </source>
</reference>
<keyword evidence="3" id="KW-1185">Reference proteome</keyword>
<name>A0AAW0GQS3_9APHY</name>
<dbReference type="Proteomes" id="UP001385951">
    <property type="component" value="Unassembled WGS sequence"/>
</dbReference>
<accession>A0AAW0GQS3</accession>
<gene>
    <name evidence="2" type="ORF">QCA50_002145</name>
</gene>
<evidence type="ECO:0008006" key="4">
    <source>
        <dbReference type="Google" id="ProtNLM"/>
    </source>
</evidence>
<proteinExistence type="predicted"/>
<feature type="compositionally biased region" description="Basic and acidic residues" evidence="1">
    <location>
        <begin position="87"/>
        <end position="96"/>
    </location>
</feature>
<dbReference type="AlphaFoldDB" id="A0AAW0GQS3"/>
<feature type="region of interest" description="Disordered" evidence="1">
    <location>
        <begin position="117"/>
        <end position="144"/>
    </location>
</feature>
<organism evidence="2 3">
    <name type="scientific">Cerrena zonata</name>
    <dbReference type="NCBI Taxonomy" id="2478898"/>
    <lineage>
        <taxon>Eukaryota</taxon>
        <taxon>Fungi</taxon>
        <taxon>Dikarya</taxon>
        <taxon>Basidiomycota</taxon>
        <taxon>Agaricomycotina</taxon>
        <taxon>Agaricomycetes</taxon>
        <taxon>Polyporales</taxon>
        <taxon>Cerrenaceae</taxon>
        <taxon>Cerrena</taxon>
    </lineage>
</organism>
<dbReference type="EMBL" id="JASBNA010000002">
    <property type="protein sequence ID" value="KAK7694957.1"/>
    <property type="molecule type" value="Genomic_DNA"/>
</dbReference>